<dbReference type="AlphaFoldDB" id="A0A8X6LMW4"/>
<sequence length="142" mass="16632">MRRLQALRERTKTTKAKLRKRVKLKLRLSEYSQKLQNSVFKRRAQQEVNIMEICVVKERRNLCGTERDGLKSAQKRPLHWTASGEKLRGEIGTLNGKFSRSLIPRGWRIFAGIKSSYTENVPPPLPQLFLPQTNTFEEEPRR</sequence>
<reference evidence="1" key="1">
    <citation type="submission" date="2020-07" db="EMBL/GenBank/DDBJ databases">
        <title>Multicomponent nature underlies the extraordinary mechanical properties of spider dragline silk.</title>
        <authorList>
            <person name="Kono N."/>
            <person name="Nakamura H."/>
            <person name="Mori M."/>
            <person name="Yoshida Y."/>
            <person name="Ohtoshi R."/>
            <person name="Malay A.D."/>
            <person name="Moran D.A.P."/>
            <person name="Tomita M."/>
            <person name="Numata K."/>
            <person name="Arakawa K."/>
        </authorList>
    </citation>
    <scope>NUCLEOTIDE SEQUENCE</scope>
</reference>
<evidence type="ECO:0000313" key="1">
    <source>
        <dbReference type="EMBL" id="GFR13329.1"/>
    </source>
</evidence>
<organism evidence="1 2">
    <name type="scientific">Trichonephila clavata</name>
    <name type="common">Joro spider</name>
    <name type="synonym">Nephila clavata</name>
    <dbReference type="NCBI Taxonomy" id="2740835"/>
    <lineage>
        <taxon>Eukaryota</taxon>
        <taxon>Metazoa</taxon>
        <taxon>Ecdysozoa</taxon>
        <taxon>Arthropoda</taxon>
        <taxon>Chelicerata</taxon>
        <taxon>Arachnida</taxon>
        <taxon>Araneae</taxon>
        <taxon>Araneomorphae</taxon>
        <taxon>Entelegynae</taxon>
        <taxon>Araneoidea</taxon>
        <taxon>Nephilidae</taxon>
        <taxon>Trichonephila</taxon>
    </lineage>
</organism>
<evidence type="ECO:0000313" key="2">
    <source>
        <dbReference type="Proteomes" id="UP000887116"/>
    </source>
</evidence>
<name>A0A8X6LMW4_TRICU</name>
<protein>
    <submittedName>
        <fullName evidence="1">Uncharacterized protein</fullName>
    </submittedName>
</protein>
<comment type="caution">
    <text evidence="1">The sequence shown here is derived from an EMBL/GenBank/DDBJ whole genome shotgun (WGS) entry which is preliminary data.</text>
</comment>
<dbReference type="EMBL" id="BMAO01007058">
    <property type="protein sequence ID" value="GFR13329.1"/>
    <property type="molecule type" value="Genomic_DNA"/>
</dbReference>
<accession>A0A8X6LMW4</accession>
<proteinExistence type="predicted"/>
<keyword evidence="2" id="KW-1185">Reference proteome</keyword>
<gene>
    <name evidence="1" type="ORF">TNCT_648211</name>
</gene>
<dbReference type="Proteomes" id="UP000887116">
    <property type="component" value="Unassembled WGS sequence"/>
</dbReference>